<dbReference type="Pfam" id="PF00383">
    <property type="entry name" value="dCMP_cyt_deam_1"/>
    <property type="match status" value="1"/>
</dbReference>
<dbReference type="PIRSF" id="PIRSF006334">
    <property type="entry name" value="Cdd_plus_pseudo"/>
    <property type="match status" value="1"/>
</dbReference>
<dbReference type="GO" id="GO:0005829">
    <property type="term" value="C:cytosol"/>
    <property type="evidence" value="ECO:0007669"/>
    <property type="project" value="TreeGrafter"/>
</dbReference>
<feature type="active site" description="Proton donor" evidence="7">
    <location>
        <position position="127"/>
    </location>
</feature>
<name>A0A250WWU0_9CHLO</name>
<evidence type="ECO:0000256" key="8">
    <source>
        <dbReference type="PIRSR" id="PIRSR006334-2"/>
    </source>
</evidence>
<dbReference type="InterPro" id="IPR002125">
    <property type="entry name" value="CMP_dCMP_dom"/>
</dbReference>
<dbReference type="GO" id="GO:0055086">
    <property type="term" value="P:nucleobase-containing small molecule metabolic process"/>
    <property type="evidence" value="ECO:0007669"/>
    <property type="project" value="UniProtKB-ARBA"/>
</dbReference>
<feature type="domain" description="CMP/dCMP-type deaminase" evidence="10">
    <location>
        <begin position="228"/>
        <end position="344"/>
    </location>
</feature>
<dbReference type="OrthoDB" id="414540at2759"/>
<dbReference type="EC" id="3.5.4.5" evidence="3"/>
<gene>
    <name evidence="11" type="ORF">CEUSTIGMA_g2526.t1</name>
</gene>
<dbReference type="GO" id="GO:0004126">
    <property type="term" value="F:cytidine deaminase activity"/>
    <property type="evidence" value="ECO:0007669"/>
    <property type="project" value="UniProtKB-EC"/>
</dbReference>
<keyword evidence="6 9" id="KW-0862">Zinc</keyword>
<evidence type="ECO:0000256" key="7">
    <source>
        <dbReference type="PIRSR" id="PIRSR006334-1"/>
    </source>
</evidence>
<dbReference type="PROSITE" id="PS51747">
    <property type="entry name" value="CYT_DCMP_DEAMINASES_2"/>
    <property type="match status" value="2"/>
</dbReference>
<evidence type="ECO:0000313" key="12">
    <source>
        <dbReference type="Proteomes" id="UP000232323"/>
    </source>
</evidence>
<dbReference type="STRING" id="1157962.A0A250WWU0"/>
<dbReference type="CDD" id="cd01283">
    <property type="entry name" value="cytidine_deaminase"/>
    <property type="match status" value="2"/>
</dbReference>
<evidence type="ECO:0000256" key="4">
    <source>
        <dbReference type="ARBA" id="ARBA00022723"/>
    </source>
</evidence>
<dbReference type="SUPFAM" id="SSF53927">
    <property type="entry name" value="Cytidine deaminase-like"/>
    <property type="match status" value="2"/>
</dbReference>
<dbReference type="NCBIfam" id="NF006537">
    <property type="entry name" value="PRK09027.1"/>
    <property type="match status" value="1"/>
</dbReference>
<dbReference type="PANTHER" id="PTHR11644:SF2">
    <property type="entry name" value="CYTIDINE DEAMINASE"/>
    <property type="match status" value="1"/>
</dbReference>
<evidence type="ECO:0000259" key="10">
    <source>
        <dbReference type="PROSITE" id="PS51747"/>
    </source>
</evidence>
<evidence type="ECO:0000313" key="11">
    <source>
        <dbReference type="EMBL" id="GAX75082.1"/>
    </source>
</evidence>
<feature type="binding site" evidence="9">
    <location>
        <position position="155"/>
    </location>
    <ligand>
        <name>Zn(2+)</name>
        <dbReference type="ChEBI" id="CHEBI:29105"/>
        <note>catalytic</note>
    </ligand>
</feature>
<evidence type="ECO:0000256" key="5">
    <source>
        <dbReference type="ARBA" id="ARBA00022801"/>
    </source>
</evidence>
<dbReference type="Proteomes" id="UP000232323">
    <property type="component" value="Unassembled WGS sequence"/>
</dbReference>
<evidence type="ECO:0000256" key="2">
    <source>
        <dbReference type="ARBA" id="ARBA00011738"/>
    </source>
</evidence>
<dbReference type="InterPro" id="IPR050202">
    <property type="entry name" value="Cyt/Deoxycyt_deaminase"/>
</dbReference>
<feature type="domain" description="CMP/dCMP-type deaminase" evidence="10">
    <location>
        <begin position="71"/>
        <end position="192"/>
    </location>
</feature>
<dbReference type="Pfam" id="PF08211">
    <property type="entry name" value="dCMP_cyt_deam_2"/>
    <property type="match status" value="1"/>
</dbReference>
<keyword evidence="12" id="KW-1185">Reference proteome</keyword>
<comment type="cofactor">
    <cofactor evidence="9">
        <name>Zn(2+)</name>
        <dbReference type="ChEBI" id="CHEBI:29105"/>
    </cofactor>
    <text evidence="9">Binds 1 zinc ion.</text>
</comment>
<accession>A0A250WWU0</accession>
<proteinExistence type="inferred from homology"/>
<dbReference type="AlphaFoldDB" id="A0A250WWU0"/>
<dbReference type="FunFam" id="3.40.140.10:FF:000041">
    <property type="entry name" value="Cytidine deaminase"/>
    <property type="match status" value="1"/>
</dbReference>
<dbReference type="GO" id="GO:0072527">
    <property type="term" value="P:pyrimidine-containing compound metabolic process"/>
    <property type="evidence" value="ECO:0007669"/>
    <property type="project" value="UniProtKB-ARBA"/>
</dbReference>
<dbReference type="EMBL" id="BEGY01000010">
    <property type="protein sequence ID" value="GAX75082.1"/>
    <property type="molecule type" value="Genomic_DNA"/>
</dbReference>
<keyword evidence="4 9" id="KW-0479">Metal-binding</keyword>
<dbReference type="PANTHER" id="PTHR11644">
    <property type="entry name" value="CYTIDINE DEAMINASE"/>
    <property type="match status" value="1"/>
</dbReference>
<organism evidence="11 12">
    <name type="scientific">Chlamydomonas eustigma</name>
    <dbReference type="NCBI Taxonomy" id="1157962"/>
    <lineage>
        <taxon>Eukaryota</taxon>
        <taxon>Viridiplantae</taxon>
        <taxon>Chlorophyta</taxon>
        <taxon>core chlorophytes</taxon>
        <taxon>Chlorophyceae</taxon>
        <taxon>CS clade</taxon>
        <taxon>Chlamydomonadales</taxon>
        <taxon>Chlamydomonadaceae</taxon>
        <taxon>Chlamydomonas</taxon>
    </lineage>
</organism>
<protein>
    <recommendedName>
        <fullName evidence="3">cytidine deaminase</fullName>
        <ecNumber evidence="3">3.5.4.5</ecNumber>
    </recommendedName>
</protein>
<comment type="similarity">
    <text evidence="1">Belongs to the cytidine and deoxycytidylate deaminase family.</text>
</comment>
<dbReference type="Gene3D" id="3.40.140.10">
    <property type="entry name" value="Cytidine Deaminase, domain 2"/>
    <property type="match status" value="2"/>
</dbReference>
<keyword evidence="5" id="KW-0378">Hydrolase</keyword>
<feature type="binding site" evidence="9">
    <location>
        <position position="125"/>
    </location>
    <ligand>
        <name>Zn(2+)</name>
        <dbReference type="ChEBI" id="CHEBI:29105"/>
        <note>catalytic</note>
    </ligand>
</feature>
<dbReference type="InterPro" id="IPR013171">
    <property type="entry name" value="Cyd/dCyd_deaminase_Zn-bd"/>
</dbReference>
<dbReference type="GO" id="GO:0008270">
    <property type="term" value="F:zinc ion binding"/>
    <property type="evidence" value="ECO:0007669"/>
    <property type="project" value="InterPro"/>
</dbReference>
<reference evidence="11 12" key="1">
    <citation type="submission" date="2017-08" db="EMBL/GenBank/DDBJ databases">
        <title>Acidophilic green algal genome provides insights into adaptation to an acidic environment.</title>
        <authorList>
            <person name="Hirooka S."/>
            <person name="Hirose Y."/>
            <person name="Kanesaki Y."/>
            <person name="Higuchi S."/>
            <person name="Fujiwara T."/>
            <person name="Onuma R."/>
            <person name="Era A."/>
            <person name="Ohbayashi R."/>
            <person name="Uzuka A."/>
            <person name="Nozaki H."/>
            <person name="Yoshikawa H."/>
            <person name="Miyagishima S.Y."/>
        </authorList>
    </citation>
    <scope>NUCLEOTIDE SEQUENCE [LARGE SCALE GENOMIC DNA]</scope>
    <source>
        <strain evidence="11 12">NIES-2499</strain>
    </source>
</reference>
<feature type="binding site" evidence="9">
    <location>
        <position position="152"/>
    </location>
    <ligand>
        <name>Zn(2+)</name>
        <dbReference type="ChEBI" id="CHEBI:29105"/>
        <note>catalytic</note>
    </ligand>
</feature>
<evidence type="ECO:0000256" key="3">
    <source>
        <dbReference type="ARBA" id="ARBA00012783"/>
    </source>
</evidence>
<comment type="caution">
    <text evidence="11">The sequence shown here is derived from an EMBL/GenBank/DDBJ whole genome shotgun (WGS) entry which is preliminary data.</text>
</comment>
<comment type="subunit">
    <text evidence="2">Homodimer.</text>
</comment>
<dbReference type="InterPro" id="IPR016193">
    <property type="entry name" value="Cytidine_deaminase-like"/>
</dbReference>
<evidence type="ECO:0000256" key="1">
    <source>
        <dbReference type="ARBA" id="ARBA00006576"/>
    </source>
</evidence>
<feature type="binding site" evidence="8">
    <location>
        <begin position="112"/>
        <end position="114"/>
    </location>
    <ligand>
        <name>substrate</name>
    </ligand>
</feature>
<sequence length="344" mass="37411">MRAWVTQNGQNFLKFKRTNFHSIRRGCSSSPSIQDRDRCKTLGTSSYDLLQGRFMIPAQEVSTLVTANHMRVEELLSSLIKPASHLARPPISGYHVGAAGVGSSGAVYVGVNLEFPGAPLNNSIHAEQFLVANCILHGEESLSMLAVSAAPCGHCRQFYAELVHSDKVRFIFGEDATPRLLDDLLPSRFGPQDLSPDGPFPLLMQPHDNKVLYSKPTLKLLEERNEDTVFLSAAQAALKEAQKSYTPYTHSPSGASIITDGGHVFSGGYMESAAYNPSLSPFHAAYIHAVTGGMTGFSQIREVVLAEVKQGSAVYHKNNIKLLLKAVAPQANITVLNLQYKSGK</sequence>
<evidence type="ECO:0000256" key="9">
    <source>
        <dbReference type="PIRSR" id="PIRSR006334-3"/>
    </source>
</evidence>
<evidence type="ECO:0000256" key="6">
    <source>
        <dbReference type="ARBA" id="ARBA00022833"/>
    </source>
</evidence>